<dbReference type="EMBL" id="QSBM01000033">
    <property type="protein sequence ID" value="RGX21177.1"/>
    <property type="molecule type" value="Genomic_DNA"/>
</dbReference>
<dbReference type="RefSeq" id="WP_040411937.1">
    <property type="nucleotide sequence ID" value="NZ_JAWRJJ010000314.1"/>
</dbReference>
<proteinExistence type="predicted"/>
<dbReference type="Gene3D" id="3.40.50.1390">
    <property type="entry name" value="Resolvase, N-terminal catalytic domain"/>
    <property type="match status" value="1"/>
</dbReference>
<evidence type="ECO:0000313" key="2">
    <source>
        <dbReference type="EMBL" id="RGX21177.1"/>
    </source>
</evidence>
<feature type="domain" description="Resolvase/invertase-type recombinase catalytic" evidence="1">
    <location>
        <begin position="7"/>
        <end position="114"/>
    </location>
</feature>
<comment type="caution">
    <text evidence="2">The sequence shown here is derived from an EMBL/GenBank/DDBJ whole genome shotgun (WGS) entry which is preliminary data.</text>
</comment>
<accession>A0A413F760</accession>
<dbReference type="AlphaFoldDB" id="A0A413F760"/>
<name>A0A413F760_9FIRM</name>
<dbReference type="SUPFAM" id="SSF53041">
    <property type="entry name" value="Resolvase-like"/>
    <property type="match status" value="1"/>
</dbReference>
<dbReference type="Pfam" id="PF00239">
    <property type="entry name" value="Resolvase"/>
    <property type="match status" value="1"/>
</dbReference>
<evidence type="ECO:0000313" key="3">
    <source>
        <dbReference type="Proteomes" id="UP000283880"/>
    </source>
</evidence>
<gene>
    <name evidence="2" type="ORF">DWV29_26935</name>
</gene>
<dbReference type="Proteomes" id="UP000283880">
    <property type="component" value="Unassembled WGS sequence"/>
</dbReference>
<dbReference type="InterPro" id="IPR036162">
    <property type="entry name" value="Resolvase-like_N_sf"/>
</dbReference>
<dbReference type="InterPro" id="IPR006119">
    <property type="entry name" value="Resolv_N"/>
</dbReference>
<sequence length="177" mass="20322">MRRKGFVYIRSTDMYQTEEIRLQMDEITEACHECGIRDIVFFIDYGAGGNLRYNVEYARLKETISHTAKNQAVFVVHSMDRLTEDICEWREVLANMQQMGAICCSVKSGYFSDDVGPQQELDEIVDSMYLDEGDEKSLPKLLILQPSKADRNAILMSNGNECYLIRGREIGMKGRVQ</sequence>
<dbReference type="GO" id="GO:0003677">
    <property type="term" value="F:DNA binding"/>
    <property type="evidence" value="ECO:0007669"/>
    <property type="project" value="InterPro"/>
</dbReference>
<dbReference type="GO" id="GO:0000150">
    <property type="term" value="F:DNA strand exchange activity"/>
    <property type="evidence" value="ECO:0007669"/>
    <property type="project" value="InterPro"/>
</dbReference>
<reference evidence="2 3" key="1">
    <citation type="submission" date="2018-08" db="EMBL/GenBank/DDBJ databases">
        <title>A genome reference for cultivated species of the human gut microbiota.</title>
        <authorList>
            <person name="Zou Y."/>
            <person name="Xue W."/>
            <person name="Luo G."/>
        </authorList>
    </citation>
    <scope>NUCLEOTIDE SEQUENCE [LARGE SCALE GENOMIC DNA]</scope>
    <source>
        <strain evidence="2 3">AF04-15</strain>
    </source>
</reference>
<organism evidence="2 3">
    <name type="scientific">Enterocloster asparagiformis</name>
    <dbReference type="NCBI Taxonomy" id="333367"/>
    <lineage>
        <taxon>Bacteria</taxon>
        <taxon>Bacillati</taxon>
        <taxon>Bacillota</taxon>
        <taxon>Clostridia</taxon>
        <taxon>Lachnospirales</taxon>
        <taxon>Lachnospiraceae</taxon>
        <taxon>Enterocloster</taxon>
    </lineage>
</organism>
<evidence type="ECO:0000259" key="1">
    <source>
        <dbReference type="Pfam" id="PF00239"/>
    </source>
</evidence>
<protein>
    <recommendedName>
        <fullName evidence="1">Resolvase/invertase-type recombinase catalytic domain-containing protein</fullName>
    </recommendedName>
</protein>